<dbReference type="EMBL" id="OBKZ01000001">
    <property type="protein sequence ID" value="SOB49150.1"/>
    <property type="molecule type" value="Genomic_DNA"/>
</dbReference>
<evidence type="ECO:0000313" key="1">
    <source>
        <dbReference type="EMBL" id="SOB49150.1"/>
    </source>
</evidence>
<dbReference type="AlphaFoldDB" id="A0AAX2H2Z1"/>
<evidence type="ECO:0000313" key="2">
    <source>
        <dbReference type="Proteomes" id="UP000219564"/>
    </source>
</evidence>
<proteinExistence type="predicted"/>
<protein>
    <submittedName>
        <fullName evidence="1">Uncharacterized protein</fullName>
    </submittedName>
</protein>
<gene>
    <name evidence="1" type="ORF">PLUA15_10027</name>
</gene>
<sequence length="23" mass="2441">MDGLLELIAAYGFTSNTLARGKV</sequence>
<name>A0AAX2H2Z1_9PSED</name>
<reference evidence="1 2" key="1">
    <citation type="submission" date="2017-08" db="EMBL/GenBank/DDBJ databases">
        <authorList>
            <person name="Chaillou S."/>
        </authorList>
    </citation>
    <scope>NUCLEOTIDE SEQUENCE [LARGE SCALE GENOMIC DNA]</scope>
    <source>
        <strain evidence="1 2">MFPA15A1205</strain>
    </source>
</reference>
<accession>A0AAX2H2Z1</accession>
<comment type="caution">
    <text evidence="1">The sequence shown here is derived from an EMBL/GenBank/DDBJ whole genome shotgun (WGS) entry which is preliminary data.</text>
</comment>
<organism evidence="1 2">
    <name type="scientific">Pseudomonas lundensis</name>
    <dbReference type="NCBI Taxonomy" id="86185"/>
    <lineage>
        <taxon>Bacteria</taxon>
        <taxon>Pseudomonadati</taxon>
        <taxon>Pseudomonadota</taxon>
        <taxon>Gammaproteobacteria</taxon>
        <taxon>Pseudomonadales</taxon>
        <taxon>Pseudomonadaceae</taxon>
        <taxon>Pseudomonas</taxon>
    </lineage>
</organism>
<dbReference type="Proteomes" id="UP000219564">
    <property type="component" value="Unassembled WGS sequence"/>
</dbReference>